<proteinExistence type="predicted"/>
<dbReference type="Proteomes" id="UP000070188">
    <property type="component" value="Unassembled WGS sequence"/>
</dbReference>
<dbReference type="PANTHER" id="PTHR43649">
    <property type="entry name" value="ARABINOSE-BINDING PROTEIN-RELATED"/>
    <property type="match status" value="1"/>
</dbReference>
<evidence type="ECO:0000313" key="2">
    <source>
        <dbReference type="EMBL" id="KWX02985.1"/>
    </source>
</evidence>
<reference evidence="3" key="1">
    <citation type="submission" date="2015-04" db="EMBL/GenBank/DDBJ databases">
        <title>Physiological reanalysis, assessment of diazotrophy, and genome sequences of multiple isolates of Streptomyces thermoautotrophicus.</title>
        <authorList>
            <person name="MacKellar D.C."/>
            <person name="Lieber L."/>
            <person name="Norman J."/>
            <person name="Bolger A."/>
            <person name="Tobin C."/>
            <person name="Murray J.W."/>
            <person name="Chang R."/>
            <person name="Ford T."/>
            <person name="Nguyen P.Q."/>
            <person name="Woodward J."/>
            <person name="Permingeat H."/>
            <person name="Joshi N.S."/>
            <person name="Silver P.A."/>
            <person name="Usadel B."/>
            <person name="Rutherford A.W."/>
            <person name="Friesen M."/>
            <person name="Prell J."/>
        </authorList>
    </citation>
    <scope>NUCLEOTIDE SEQUENCE [LARGE SCALE GENOMIC DNA]</scope>
    <source>
        <strain evidence="3">H1</strain>
    </source>
</reference>
<accession>A0A132MYJ6</accession>
<dbReference type="SUPFAM" id="SSF53850">
    <property type="entry name" value="Periplasmic binding protein-like II"/>
    <property type="match status" value="1"/>
</dbReference>
<dbReference type="PATRIC" id="fig|1469144.10.peg.4322"/>
<protein>
    <submittedName>
        <fullName evidence="2">Putative solute-binding protein (Putative secreted protein)</fullName>
    </submittedName>
</protein>
<dbReference type="PROSITE" id="PS51257">
    <property type="entry name" value="PROKAR_LIPOPROTEIN"/>
    <property type="match status" value="1"/>
</dbReference>
<dbReference type="OrthoDB" id="366726at2"/>
<sequence>MKRRLIGIAAAGLTMVMALSGCGGGGSGGGDGKTIKFIAAKYSEKTQPYWQNLIKEFEAENPGYQVHLEVVDWEQIDQKVKTLVQTRQEPDILNLNKFSDFARDGMLYSVDEAVSPQVKNDFLANFVEVGKYRGTQYGLPFISSARLFFYNKEIFAKAGLSAPPESWDEVKRYAQQIKAKVAGVYPLGLPLGAEESQAEFFMWAMNNGGGWVDASGEWAVNSPRNVETLTFLRDLTKSGLTQPNPETTNRKDVFNLFAQGKIGMLNGAVFMPTSFINPVNPNLRYGVAPLPSKDGATHNTLGVVDFLMAFKKDDGANKEAVSKFLDFCYAKENVAKFLEDEGFLPVTRSAGEALNSDAYLKQFIDQLPNAKFAPTDDPAWQAVDGAAKQRLGTAVANTDPKAVLDQIQQTAEQNSE</sequence>
<evidence type="ECO:0000256" key="1">
    <source>
        <dbReference type="SAM" id="SignalP"/>
    </source>
</evidence>
<dbReference type="PANTHER" id="PTHR43649:SF30">
    <property type="entry name" value="ABC TRANSPORTER SUBSTRATE-BINDING PROTEIN"/>
    <property type="match status" value="1"/>
</dbReference>
<name>A0A132MYJ6_9ACTN</name>
<dbReference type="EMBL" id="LAXD01000001">
    <property type="protein sequence ID" value="KWX02985.1"/>
    <property type="molecule type" value="Genomic_DNA"/>
</dbReference>
<dbReference type="Pfam" id="PF01547">
    <property type="entry name" value="SBP_bac_1"/>
    <property type="match status" value="1"/>
</dbReference>
<evidence type="ECO:0000313" key="3">
    <source>
        <dbReference type="Proteomes" id="UP000070188"/>
    </source>
</evidence>
<gene>
    <name evidence="2" type="ORF">LI90_4034</name>
</gene>
<dbReference type="InterPro" id="IPR050490">
    <property type="entry name" value="Bact_solute-bd_prot1"/>
</dbReference>
<comment type="caution">
    <text evidence="2">The sequence shown here is derived from an EMBL/GenBank/DDBJ whole genome shotgun (WGS) entry which is preliminary data.</text>
</comment>
<keyword evidence="1" id="KW-0732">Signal</keyword>
<keyword evidence="3" id="KW-1185">Reference proteome</keyword>
<dbReference type="InterPro" id="IPR006059">
    <property type="entry name" value="SBP"/>
</dbReference>
<organism evidence="2 3">
    <name type="scientific">Carbonactinospora thermoautotrophica</name>
    <dbReference type="NCBI Taxonomy" id="1469144"/>
    <lineage>
        <taxon>Bacteria</taxon>
        <taxon>Bacillati</taxon>
        <taxon>Actinomycetota</taxon>
        <taxon>Actinomycetes</taxon>
        <taxon>Kitasatosporales</taxon>
        <taxon>Carbonactinosporaceae</taxon>
        <taxon>Carbonactinospora</taxon>
    </lineage>
</organism>
<feature type="signal peptide" evidence="1">
    <location>
        <begin position="1"/>
        <end position="20"/>
    </location>
</feature>
<dbReference type="Gene3D" id="3.40.190.10">
    <property type="entry name" value="Periplasmic binding protein-like II"/>
    <property type="match status" value="1"/>
</dbReference>
<feature type="chain" id="PRO_5039673645" evidence="1">
    <location>
        <begin position="21"/>
        <end position="416"/>
    </location>
</feature>
<dbReference type="STRING" id="1469144.LI90_4034"/>
<dbReference type="RefSeq" id="WP_066890320.1">
    <property type="nucleotide sequence ID" value="NZ_LAXD01000001.1"/>
</dbReference>
<dbReference type="AlphaFoldDB" id="A0A132MYJ6"/>